<dbReference type="eggNOG" id="COG0834">
    <property type="taxonomic scope" value="Bacteria"/>
</dbReference>
<dbReference type="Gene3D" id="3.40.190.10">
    <property type="entry name" value="Periplasmic binding protein-like II"/>
    <property type="match status" value="2"/>
</dbReference>
<reference evidence="4 5" key="1">
    <citation type="journal article" date="2012" name="PLoS ONE">
        <title>The purine-utilizing bacterium Clostridium acidurici 9a: a genome-guided metabolic reconsideration.</title>
        <authorList>
            <person name="Hartwich K."/>
            <person name="Poehlein A."/>
            <person name="Daniel R."/>
        </authorList>
    </citation>
    <scope>NUCLEOTIDE SEQUENCE [LARGE SCALE GENOMIC DNA]</scope>
    <source>
        <strain evidence="5">ATCC 7906 / DSM 604 / BCRC 14475 / CIP 104303 / KCTC 5404 / NCIMB 10678 / 9a</strain>
    </source>
</reference>
<feature type="domain" description="Solute-binding protein family 3/N-terminal" evidence="3">
    <location>
        <begin position="47"/>
        <end position="266"/>
    </location>
</feature>
<feature type="chain" id="PRO_5038607053" evidence="2">
    <location>
        <begin position="27"/>
        <end position="272"/>
    </location>
</feature>
<dbReference type="STRING" id="1128398.Curi_c12460"/>
<dbReference type="KEGG" id="cad:Curi_c12460"/>
<dbReference type="AlphaFoldDB" id="K0AZP7"/>
<dbReference type="EMBL" id="CP003326">
    <property type="protein sequence ID" value="AFS78257.1"/>
    <property type="molecule type" value="Genomic_DNA"/>
</dbReference>
<dbReference type="SMART" id="SM00062">
    <property type="entry name" value="PBPb"/>
    <property type="match status" value="1"/>
</dbReference>
<protein>
    <submittedName>
        <fullName evidence="4">ABC transporter arginine-binding extracellular protein ArtP</fullName>
    </submittedName>
</protein>
<evidence type="ECO:0000313" key="5">
    <source>
        <dbReference type="Proteomes" id="UP000006094"/>
    </source>
</evidence>
<dbReference type="RefSeq" id="WP_014967394.1">
    <property type="nucleotide sequence ID" value="NC_018664.1"/>
</dbReference>
<dbReference type="InterPro" id="IPR001638">
    <property type="entry name" value="Solute-binding_3/MltF_N"/>
</dbReference>
<keyword evidence="1 2" id="KW-0732">Signal</keyword>
<dbReference type="PANTHER" id="PTHR35936:SF17">
    <property type="entry name" value="ARGININE-BINDING EXTRACELLULAR PROTEIN ARTP"/>
    <property type="match status" value="1"/>
</dbReference>
<evidence type="ECO:0000313" key="4">
    <source>
        <dbReference type="EMBL" id="AFS78257.1"/>
    </source>
</evidence>
<gene>
    <name evidence="4" type="primary">artP</name>
    <name evidence="4" type="ordered locus">Curi_c12460</name>
</gene>
<dbReference type="HOGENOM" id="CLU_019602_18_2_9"/>
<organism evidence="4 5">
    <name type="scientific">Gottschalkia acidurici (strain ATCC 7906 / DSM 604 / BCRC 14475 / CIP 104303 / KCTC 5404 / NCIMB 10678 / 9a)</name>
    <name type="common">Clostridium acidurici</name>
    <dbReference type="NCBI Taxonomy" id="1128398"/>
    <lineage>
        <taxon>Bacteria</taxon>
        <taxon>Bacillati</taxon>
        <taxon>Bacillota</taxon>
        <taxon>Tissierellia</taxon>
        <taxon>Tissierellales</taxon>
        <taxon>Gottschalkiaceae</taxon>
        <taxon>Gottschalkia</taxon>
    </lineage>
</organism>
<keyword evidence="5" id="KW-1185">Reference proteome</keyword>
<dbReference type="PROSITE" id="PS51257">
    <property type="entry name" value="PROKAR_LIPOPROTEIN"/>
    <property type="match status" value="1"/>
</dbReference>
<proteinExistence type="predicted"/>
<evidence type="ECO:0000259" key="3">
    <source>
        <dbReference type="SMART" id="SM00062"/>
    </source>
</evidence>
<dbReference type="Pfam" id="PF00497">
    <property type="entry name" value="SBP_bac_3"/>
    <property type="match status" value="1"/>
</dbReference>
<feature type="signal peptide" evidence="2">
    <location>
        <begin position="1"/>
        <end position="26"/>
    </location>
</feature>
<dbReference type="PANTHER" id="PTHR35936">
    <property type="entry name" value="MEMBRANE-BOUND LYTIC MUREIN TRANSGLYCOSYLASE F"/>
    <property type="match status" value="1"/>
</dbReference>
<accession>K0AZP7</accession>
<dbReference type="Proteomes" id="UP000006094">
    <property type="component" value="Chromosome"/>
</dbReference>
<evidence type="ECO:0000256" key="1">
    <source>
        <dbReference type="ARBA" id="ARBA00022729"/>
    </source>
</evidence>
<sequence>MISKRIKKVLALALTGAMVLSFSGCSSEGGKDKAEVNSLEAIKERGKLIMGTSPDYPPFEFKDKNQDVVGSDVEIAKEIAEDLGVELEINEAQFDSLIPVLQSGKTDIIMAGMNETPDRKKEVDFSDIYYTGEAVLVINKKDVDKFKSLDNLKGKTVGAQLGSIPESIARKELKESEVISIGTVSDLVLQLKGNKMNAVIMDDIVAESYVKNNSDLTIINGIVLKGEEAGFAVATQKGQKDLMREINKTLKRLKDEGKLEKFLEEAMELNNK</sequence>
<dbReference type="SUPFAM" id="SSF53850">
    <property type="entry name" value="Periplasmic binding protein-like II"/>
    <property type="match status" value="1"/>
</dbReference>
<evidence type="ECO:0000256" key="2">
    <source>
        <dbReference type="SAM" id="SignalP"/>
    </source>
</evidence>
<name>K0AZP7_GOTA9</name>